<keyword evidence="1" id="KW-0812">Transmembrane</keyword>
<gene>
    <name evidence="2" type="ORF">SAMN05421823_102132</name>
</gene>
<accession>A0A1G8ZZ13</accession>
<feature type="transmembrane region" description="Helical" evidence="1">
    <location>
        <begin position="119"/>
        <end position="139"/>
    </location>
</feature>
<dbReference type="Proteomes" id="UP000198510">
    <property type="component" value="Unassembled WGS sequence"/>
</dbReference>
<dbReference type="RefSeq" id="WP_089679532.1">
    <property type="nucleotide sequence ID" value="NZ_FNFO01000002.1"/>
</dbReference>
<keyword evidence="1" id="KW-0472">Membrane</keyword>
<evidence type="ECO:0000313" key="3">
    <source>
        <dbReference type="Proteomes" id="UP000198510"/>
    </source>
</evidence>
<feature type="transmembrane region" description="Helical" evidence="1">
    <location>
        <begin position="42"/>
        <end position="62"/>
    </location>
</feature>
<evidence type="ECO:0000256" key="1">
    <source>
        <dbReference type="SAM" id="Phobius"/>
    </source>
</evidence>
<dbReference type="STRING" id="1075417.SAMN05421823_102132"/>
<dbReference type="AlphaFoldDB" id="A0A1G8ZZ13"/>
<organism evidence="2 3">
    <name type="scientific">Catalinimonas alkaloidigena</name>
    <dbReference type="NCBI Taxonomy" id="1075417"/>
    <lineage>
        <taxon>Bacteria</taxon>
        <taxon>Pseudomonadati</taxon>
        <taxon>Bacteroidota</taxon>
        <taxon>Cytophagia</taxon>
        <taxon>Cytophagales</taxon>
        <taxon>Catalimonadaceae</taxon>
        <taxon>Catalinimonas</taxon>
    </lineage>
</organism>
<feature type="transmembrane region" description="Helical" evidence="1">
    <location>
        <begin position="7"/>
        <end position="30"/>
    </location>
</feature>
<proteinExistence type="predicted"/>
<evidence type="ECO:0000313" key="2">
    <source>
        <dbReference type="EMBL" id="SDK20338.1"/>
    </source>
</evidence>
<dbReference type="EMBL" id="FNFO01000002">
    <property type="protein sequence ID" value="SDK20338.1"/>
    <property type="molecule type" value="Genomic_DNA"/>
</dbReference>
<name>A0A1G8ZZ13_9BACT</name>
<sequence>MSEGVSKIIWATVFAILLDVETYVVNQLIFNHLIDDQQHSSIFVGGYLLSHLILSTLILVITKRLGVFNTSRSAFLKFLTFSLICLVAFFLSPLVWEIFWGIAYFTPLNINWGKLFSGYLWLVAVKYSTVCMVAVFYGLRARAKSKLHPEKELERYGREVPGVVYQKRRHRHLWLVQAAYYVKGQRFETTSLIDRENILTENDKITILYSVRNPQLAKIKELASHD</sequence>
<keyword evidence="1" id="KW-1133">Transmembrane helix</keyword>
<keyword evidence="3" id="KW-1185">Reference proteome</keyword>
<feature type="transmembrane region" description="Helical" evidence="1">
    <location>
        <begin position="74"/>
        <end position="99"/>
    </location>
</feature>
<reference evidence="2 3" key="1">
    <citation type="submission" date="2016-10" db="EMBL/GenBank/DDBJ databases">
        <authorList>
            <person name="de Groot N.N."/>
        </authorList>
    </citation>
    <scope>NUCLEOTIDE SEQUENCE [LARGE SCALE GENOMIC DNA]</scope>
    <source>
        <strain evidence="2 3">DSM 25186</strain>
    </source>
</reference>
<protein>
    <submittedName>
        <fullName evidence="2">Uncharacterized protein</fullName>
    </submittedName>
</protein>